<dbReference type="GO" id="GO:0005856">
    <property type="term" value="C:cytoskeleton"/>
    <property type="evidence" value="ECO:0007669"/>
    <property type="project" value="TreeGrafter"/>
</dbReference>
<evidence type="ECO:0000313" key="11">
    <source>
        <dbReference type="EMBL" id="PRW33223.1"/>
    </source>
</evidence>
<evidence type="ECO:0000256" key="5">
    <source>
        <dbReference type="ARBA" id="ARBA00022989"/>
    </source>
</evidence>
<evidence type="ECO:0000313" key="12">
    <source>
        <dbReference type="Proteomes" id="UP000239899"/>
    </source>
</evidence>
<evidence type="ECO:0000256" key="9">
    <source>
        <dbReference type="SAM" id="Phobius"/>
    </source>
</evidence>
<keyword evidence="4" id="KW-0256">Endoplasmic reticulum</keyword>
<feature type="transmembrane region" description="Helical" evidence="9">
    <location>
        <begin position="977"/>
        <end position="997"/>
    </location>
</feature>
<evidence type="ECO:0000256" key="2">
    <source>
        <dbReference type="ARBA" id="ARBA00009436"/>
    </source>
</evidence>
<organism evidence="11 12">
    <name type="scientific">Chlorella sorokiniana</name>
    <name type="common">Freshwater green alga</name>
    <dbReference type="NCBI Taxonomy" id="3076"/>
    <lineage>
        <taxon>Eukaryota</taxon>
        <taxon>Viridiplantae</taxon>
        <taxon>Chlorophyta</taxon>
        <taxon>core chlorophytes</taxon>
        <taxon>Trebouxiophyceae</taxon>
        <taxon>Chlorellales</taxon>
        <taxon>Chlorellaceae</taxon>
        <taxon>Chlorella clade</taxon>
        <taxon>Chlorella</taxon>
    </lineage>
</organism>
<accession>A0A2P6TGH9</accession>
<keyword evidence="3 9" id="KW-0812">Transmembrane</keyword>
<gene>
    <name evidence="11" type="ORF">C2E21_7913</name>
</gene>
<comment type="subcellular location">
    <subcellularLocation>
        <location evidence="1">Endoplasmic reticulum membrane</location>
        <topology evidence="1">Multi-pass membrane protein</topology>
    </subcellularLocation>
</comment>
<evidence type="ECO:0000256" key="1">
    <source>
        <dbReference type="ARBA" id="ARBA00004477"/>
    </source>
</evidence>
<dbReference type="PANTHER" id="PTHR32083:SF0">
    <property type="entry name" value="CILIA AND FLAGELLA-ASSOCIATED PROTEIN 58"/>
    <property type="match status" value="1"/>
</dbReference>
<dbReference type="STRING" id="3076.A0A2P6TGH9"/>
<dbReference type="GO" id="GO:0005789">
    <property type="term" value="C:endoplasmic reticulum membrane"/>
    <property type="evidence" value="ECO:0007669"/>
    <property type="project" value="UniProtKB-SubCell"/>
</dbReference>
<keyword evidence="11" id="KW-0969">Cilium</keyword>
<dbReference type="InterPro" id="IPR029008">
    <property type="entry name" value="EMC6-like"/>
</dbReference>
<protein>
    <submittedName>
        <fullName evidence="11">Flagellar associated isoform B</fullName>
    </submittedName>
</protein>
<keyword evidence="12" id="KW-1185">Reference proteome</keyword>
<keyword evidence="6 8" id="KW-0175">Coiled coil</keyword>
<keyword evidence="7 9" id="KW-0472">Membrane</keyword>
<dbReference type="OrthoDB" id="264785at2759"/>
<proteinExistence type="inferred from homology"/>
<keyword evidence="5 9" id="KW-1133">Transmembrane helix</keyword>
<sequence length="1037" mass="115787">MEEDDPKKEAAAAGEGGKAYDSIELGFQEVLAQLAGDTQLERFREEYEKVFRALKKSHDSEKRLVKRCRELNAEIVAGAAKVQAALKLSEEDQATITALKKEIENSWRMVDGSHEKELKSKEQIAQLKQEISSLTKLLEQGAAVGLAEEADLEELIRQKEALVAERDGQVQAIVALRGELADFAERMRAAEAEKAGLEAEIQSLRDSVAQRKAETDREIRRRERLEKEMKELRASLEARQQDIRDKQAAVQQSAEHVEKLKGLLRESQQASERLQKEYNALSDKVARLHHTLEEHVHTNTQLLADNSQRQVEIKAKEDEIRTLREEGAKAAKAREAMAAKLQQLEKQKGEVERTRDELKAEAAGLERELELARRQIDIERRKQEEMVRERERLNKARTTAENATAKHADLVRVTEVMKANLESEAAALRQELAKQEQVIRGLEREKERFAGEAAGVNAKYRAAVEEVAARDAAIADLQRKIAEGEARLRAQQELYESVRSERNSASRSLVEVQDEVGELKRRLAVTAHQADQLKGEVAVRDGELQREKYDKAKADKDCEALRAELNRVAAQVREQEAAMAEHAAQITQLQGAIAEAEQARLKLKREHDAVVGERDALGAQLVRRNEEARLLYEKVRLQQSALARGQAQYRDRLAEIRALKLKVAGLKRELAQLKSSVANADVLRREVHHLNRELLAERTRVKALSEELENPLNVHRWRKLEGSDPTTYEMILKIQALQKRLIAKTEEVVEQDLQIQEKERLYLELKSIPAFCEKERLYLELKSILARQPGPEAAEQLNLYQATLREKTKQMKSLASELNMYQSQVQEYKYEIERLQREMNEVKQKYFAQKKLAQQQGGSAAAAAAGAGGAGGSGGEELIPAARGSASPSPVPGAASLKASPAVSAVSLSVSAIDLKSSVGAAAATGALLKDLPLGEQLLNPKHLKNNMDILTSTKIFASLLAGVFAGVVGITGYKGFLVYLLAHALASGLLALKAGGQPQRYFPTRSQLVLAGVFSQTELLTFILFWTVTNNLVYLF</sequence>
<evidence type="ECO:0000256" key="7">
    <source>
        <dbReference type="ARBA" id="ARBA00023136"/>
    </source>
</evidence>
<feature type="transmembrane region" description="Helical" evidence="9">
    <location>
        <begin position="950"/>
        <end position="971"/>
    </location>
</feature>
<evidence type="ECO:0000259" key="10">
    <source>
        <dbReference type="Pfam" id="PF21771"/>
    </source>
</evidence>
<dbReference type="Proteomes" id="UP000239899">
    <property type="component" value="Unassembled WGS sequence"/>
</dbReference>
<dbReference type="InterPro" id="IPR049270">
    <property type="entry name" value="CFAP58_CC"/>
</dbReference>
<evidence type="ECO:0000256" key="3">
    <source>
        <dbReference type="ARBA" id="ARBA00022692"/>
    </source>
</evidence>
<dbReference type="AlphaFoldDB" id="A0A2P6TGH9"/>
<feature type="coiled-coil region" evidence="8">
    <location>
        <begin position="656"/>
        <end position="707"/>
    </location>
</feature>
<comment type="similarity">
    <text evidence="2">Belongs to the EMC6 family.</text>
</comment>
<evidence type="ECO:0000256" key="6">
    <source>
        <dbReference type="ARBA" id="ARBA00023054"/>
    </source>
</evidence>
<feature type="domain" description="Cilia- and flagella-associated protein 58 central coiled coil" evidence="10">
    <location>
        <begin position="372"/>
        <end position="671"/>
    </location>
</feature>
<keyword evidence="11" id="KW-0966">Cell projection</keyword>
<dbReference type="Gene3D" id="1.10.287.1490">
    <property type="match status" value="1"/>
</dbReference>
<name>A0A2P6TGH9_CHLSO</name>
<comment type="caution">
    <text evidence="11">The sequence shown here is derived from an EMBL/GenBank/DDBJ whole genome shotgun (WGS) entry which is preliminary data.</text>
</comment>
<evidence type="ECO:0000256" key="4">
    <source>
        <dbReference type="ARBA" id="ARBA00022824"/>
    </source>
</evidence>
<dbReference type="EMBL" id="LHPG02000017">
    <property type="protein sequence ID" value="PRW33223.1"/>
    <property type="molecule type" value="Genomic_DNA"/>
</dbReference>
<reference evidence="11 12" key="1">
    <citation type="journal article" date="2018" name="Plant J.">
        <title>Genome sequences of Chlorella sorokiniana UTEX 1602 and Micractinium conductrix SAG 241.80: implications to maltose excretion by a green alga.</title>
        <authorList>
            <person name="Arriola M.B."/>
            <person name="Velmurugan N."/>
            <person name="Zhang Y."/>
            <person name="Plunkett M.H."/>
            <person name="Hondzo H."/>
            <person name="Barney B.M."/>
        </authorList>
    </citation>
    <scope>NUCLEOTIDE SEQUENCE [LARGE SCALE GENOMIC DNA]</scope>
    <source>
        <strain evidence="12">UTEX 1602</strain>
    </source>
</reference>
<dbReference type="PANTHER" id="PTHR32083">
    <property type="entry name" value="CILIA AND FLAGELLA-ASSOCIATED PROTEIN 58-RELATED"/>
    <property type="match status" value="1"/>
</dbReference>
<evidence type="ECO:0000256" key="8">
    <source>
        <dbReference type="SAM" id="Coils"/>
    </source>
</evidence>
<feature type="transmembrane region" description="Helical" evidence="9">
    <location>
        <begin position="1009"/>
        <end position="1029"/>
    </location>
</feature>
<feature type="coiled-coil region" evidence="8">
    <location>
        <begin position="797"/>
        <end position="852"/>
    </location>
</feature>
<keyword evidence="11" id="KW-0282">Flagellum</keyword>
<dbReference type="Pfam" id="PF21771">
    <property type="entry name" value="CFAP58_CC"/>
    <property type="match status" value="1"/>
</dbReference>
<dbReference type="Pfam" id="PF07019">
    <property type="entry name" value="EMC6"/>
    <property type="match status" value="1"/>
</dbReference>
<feature type="coiled-coil region" evidence="8">
    <location>
        <begin position="173"/>
        <end position="613"/>
    </location>
</feature>